<evidence type="ECO:0000259" key="4">
    <source>
        <dbReference type="PROSITE" id="PS51710"/>
    </source>
</evidence>
<dbReference type="FunFam" id="3.40.50.300:FF:000740">
    <property type="entry name" value="Putative GTP-binding protein 1"/>
    <property type="match status" value="1"/>
</dbReference>
<evidence type="ECO:0000256" key="2">
    <source>
        <dbReference type="ARBA" id="ARBA00023134"/>
    </source>
</evidence>
<evidence type="ECO:0000256" key="1">
    <source>
        <dbReference type="ARBA" id="ARBA00022741"/>
    </source>
</evidence>
<dbReference type="Gene3D" id="3.10.20.30">
    <property type="match status" value="1"/>
</dbReference>
<organism evidence="5 6">
    <name type="scientific">Clonorchis sinensis</name>
    <name type="common">Chinese liver fluke</name>
    <dbReference type="NCBI Taxonomy" id="79923"/>
    <lineage>
        <taxon>Eukaryota</taxon>
        <taxon>Metazoa</taxon>
        <taxon>Spiralia</taxon>
        <taxon>Lophotrochozoa</taxon>
        <taxon>Platyhelminthes</taxon>
        <taxon>Trematoda</taxon>
        <taxon>Digenea</taxon>
        <taxon>Opisthorchiida</taxon>
        <taxon>Opisthorchiata</taxon>
        <taxon>Opisthorchiidae</taxon>
        <taxon>Clonorchis</taxon>
    </lineage>
</organism>
<dbReference type="PROSITE" id="PS51710">
    <property type="entry name" value="G_OBG"/>
    <property type="match status" value="1"/>
</dbReference>
<keyword evidence="6" id="KW-1185">Reference proteome</keyword>
<feature type="region of interest" description="Disordered" evidence="3">
    <location>
        <begin position="625"/>
        <end position="656"/>
    </location>
</feature>
<keyword evidence="1" id="KW-0547">Nucleotide-binding</keyword>
<dbReference type="PANTHER" id="PTHR43127">
    <property type="entry name" value="DEVELOPMENTALLY-REGULATED GTP-BINDING PROTEIN 2"/>
    <property type="match status" value="1"/>
</dbReference>
<accession>G7YLL8</accession>
<dbReference type="InterPro" id="IPR006074">
    <property type="entry name" value="GTP1-OBG_CS"/>
</dbReference>
<name>G7YLL8_CLOSI</name>
<proteinExistence type="predicted"/>
<dbReference type="Gene3D" id="6.10.140.1070">
    <property type="match status" value="2"/>
</dbReference>
<dbReference type="InterPro" id="IPR005225">
    <property type="entry name" value="Small_GTP-bd"/>
</dbReference>
<dbReference type="InterPro" id="IPR027417">
    <property type="entry name" value="P-loop_NTPase"/>
</dbReference>
<reference evidence="5" key="1">
    <citation type="journal article" date="2011" name="Genome Biol.">
        <title>The draft genome of the carcinogenic human liver fluke Clonorchis sinensis.</title>
        <authorList>
            <person name="Wang X."/>
            <person name="Chen W."/>
            <person name="Huang Y."/>
            <person name="Sun J."/>
            <person name="Men J."/>
            <person name="Liu H."/>
            <person name="Luo F."/>
            <person name="Guo L."/>
            <person name="Lv X."/>
            <person name="Deng C."/>
            <person name="Zhou C."/>
            <person name="Fan Y."/>
            <person name="Li X."/>
            <person name="Huang L."/>
            <person name="Hu Y."/>
            <person name="Liang C."/>
            <person name="Hu X."/>
            <person name="Xu J."/>
            <person name="Yu X."/>
        </authorList>
    </citation>
    <scope>NUCLEOTIDE SEQUENCE [LARGE SCALE GENOMIC DNA]</scope>
    <source>
        <strain evidence="5">Henan</strain>
    </source>
</reference>
<dbReference type="InterPro" id="IPR006073">
    <property type="entry name" value="GTP-bd"/>
</dbReference>
<dbReference type="InterPro" id="IPR012675">
    <property type="entry name" value="Beta-grasp_dom_sf"/>
</dbReference>
<dbReference type="Proteomes" id="UP000008909">
    <property type="component" value="Unassembled WGS sequence"/>
</dbReference>
<feature type="domain" description="OBG-type G" evidence="4">
    <location>
        <begin position="336"/>
        <end position="572"/>
    </location>
</feature>
<evidence type="ECO:0000313" key="6">
    <source>
        <dbReference type="Proteomes" id="UP000008909"/>
    </source>
</evidence>
<protein>
    <submittedName>
        <fullName evidence="5">Developmentally regulated GTP-binding protein 2 (Drg 2) K06944</fullName>
    </submittedName>
</protein>
<keyword evidence="2" id="KW-0342">GTP-binding</keyword>
<dbReference type="GO" id="GO:0003924">
    <property type="term" value="F:GTPase activity"/>
    <property type="evidence" value="ECO:0007669"/>
    <property type="project" value="InterPro"/>
</dbReference>
<dbReference type="SUPFAM" id="SSF52540">
    <property type="entry name" value="P-loop containing nucleoside triphosphate hydrolases"/>
    <property type="match status" value="1"/>
</dbReference>
<evidence type="ECO:0000256" key="3">
    <source>
        <dbReference type="SAM" id="MobiDB-lite"/>
    </source>
</evidence>
<reference key="2">
    <citation type="submission" date="2011-10" db="EMBL/GenBank/DDBJ databases">
        <title>The genome and transcriptome sequence of Clonorchis sinensis provide insights into the carcinogenic liver fluke.</title>
        <authorList>
            <person name="Wang X."/>
            <person name="Huang Y."/>
            <person name="Chen W."/>
            <person name="Liu H."/>
            <person name="Guo L."/>
            <person name="Chen Y."/>
            <person name="Luo F."/>
            <person name="Zhou W."/>
            <person name="Sun J."/>
            <person name="Mao Q."/>
            <person name="Liang P."/>
            <person name="Zhou C."/>
            <person name="Tian Y."/>
            <person name="Men J."/>
            <person name="Lv X."/>
            <person name="Huang L."/>
            <person name="Zhou J."/>
            <person name="Hu Y."/>
            <person name="Li R."/>
            <person name="Zhang F."/>
            <person name="Lei H."/>
            <person name="Li X."/>
            <person name="Hu X."/>
            <person name="Liang C."/>
            <person name="Xu J."/>
            <person name="Wu Z."/>
            <person name="Yu X."/>
        </authorList>
    </citation>
    <scope>NUCLEOTIDE SEQUENCE</scope>
    <source>
        <strain>Henan</strain>
    </source>
</reference>
<dbReference type="Pfam" id="PF16897">
    <property type="entry name" value="MMR_HSR1_Xtn"/>
    <property type="match status" value="1"/>
</dbReference>
<feature type="compositionally biased region" description="Basic and acidic residues" evidence="3">
    <location>
        <begin position="627"/>
        <end position="648"/>
    </location>
</feature>
<dbReference type="CDD" id="cd01896">
    <property type="entry name" value="DRG"/>
    <property type="match status" value="1"/>
</dbReference>
<gene>
    <name evidence="5" type="ORF">CLF_111300</name>
</gene>
<dbReference type="AlphaFoldDB" id="G7YLL8"/>
<dbReference type="Pfam" id="PF01926">
    <property type="entry name" value="MMR_HSR1"/>
    <property type="match status" value="1"/>
</dbReference>
<sequence length="785" mass="89199">MHGEKGPEDITRIDAKKDLGIWLSPNLSFSLHLEKSAQKAFAVLRMIRRTFSRITRTDFQILYGAYVRPLLEYANPVVYSGRTKDVILIERVQRAATKMVAGLKSVDYETRLVVLDLFPLEYRRLRGDLILTYALFEQGLANRFFTVDPANTRRGHERIQFKWSSIDAAVCATTGYMDQRPSIYLRLWQSGSIPTLMLPSGGMAVKHRKDATAGRYIPSGSSAYQALKESNQMCGTQTNIYHVKQWRATPYWDFLVCQMEHIFRLYSPILPTKMGILDKIAEIESEIARTQKNKATEYHLGLLKAKLAKYRSQLLETQEKSSGKGEGFDVMKSGDARVALIGFPSVGKSTLLNSLTSTHSECASYEFTTLTCIPGVIEYNGANIQLLDLPGIIEGASQGKGRGRQVIAVARTADLVIIMLDATKPDIHRTLLERELEAVGIRLNKRKPNMYFKQKKTGGLKITSMVPLTRINEKMTQMILQEYKIFNAEVIFREDCTPDEFIDVVSGNRVYMGCLYVGCPVNSHSPQVYNKIDQISLQEVDRLAREPHSVVVSCNLKLNLDYLLEKLWEHLDLIQVYTKKRGERPDLEEGLILRNGATVEHVRIRARVIGRGYMESSDAAVAQQLHDNPESKVDHRCETETEKLGRPERPKKRKKQKCWKCPQAVPLDSSTGPLKPLISEIFREQDESLLSNKREPLDHWTRYFEQQFSWPPATSTPDCGPSTERDVVDSSASASLAYLGKRVHQRQLGRVNNSTHFRRRTEPGSYYTPVTVDLYSEKFAFCLSH</sequence>
<dbReference type="EMBL" id="DF143614">
    <property type="protein sequence ID" value="GAA53849.1"/>
    <property type="molecule type" value="Genomic_DNA"/>
</dbReference>
<dbReference type="PROSITE" id="PS00905">
    <property type="entry name" value="GTP1_OBG"/>
    <property type="match status" value="1"/>
</dbReference>
<dbReference type="GO" id="GO:0005525">
    <property type="term" value="F:GTP binding"/>
    <property type="evidence" value="ECO:0007669"/>
    <property type="project" value="UniProtKB-KW"/>
</dbReference>
<dbReference type="InterPro" id="IPR031167">
    <property type="entry name" value="G_OBG"/>
</dbReference>
<dbReference type="NCBIfam" id="TIGR00231">
    <property type="entry name" value="small_GTP"/>
    <property type="match status" value="1"/>
</dbReference>
<evidence type="ECO:0000313" key="5">
    <source>
        <dbReference type="EMBL" id="GAA53849.1"/>
    </source>
</evidence>
<dbReference type="PRINTS" id="PR00326">
    <property type="entry name" value="GTP1OBG"/>
</dbReference>
<dbReference type="InterPro" id="IPR045001">
    <property type="entry name" value="DRG"/>
</dbReference>
<dbReference type="InterPro" id="IPR031662">
    <property type="entry name" value="GTP-binding_2"/>
</dbReference>